<keyword evidence="1" id="KW-0472">Membrane</keyword>
<accession>A0A261VWL3</accession>
<reference evidence="3" key="1">
    <citation type="submission" date="2017-05" db="EMBL/GenBank/DDBJ databases">
        <title>Complete and WGS of Bordetella genogroups.</title>
        <authorList>
            <person name="Spilker T."/>
            <person name="Lipuma J."/>
        </authorList>
    </citation>
    <scope>NUCLEOTIDE SEQUENCE [LARGE SCALE GENOMIC DNA]</scope>
    <source>
        <strain evidence="3">AU6712</strain>
    </source>
</reference>
<dbReference type="EMBL" id="NEVU01000001">
    <property type="protein sequence ID" value="OZI77882.1"/>
    <property type="molecule type" value="Genomic_DNA"/>
</dbReference>
<dbReference type="OrthoDB" id="8641729at2"/>
<evidence type="ECO:0000313" key="3">
    <source>
        <dbReference type="Proteomes" id="UP000216429"/>
    </source>
</evidence>
<dbReference type="Proteomes" id="UP000216429">
    <property type="component" value="Unassembled WGS sequence"/>
</dbReference>
<gene>
    <name evidence="2" type="ORF">CAL22_04970</name>
</gene>
<keyword evidence="1" id="KW-1133">Transmembrane helix</keyword>
<dbReference type="AlphaFoldDB" id="A0A261VWL3"/>
<feature type="transmembrane region" description="Helical" evidence="1">
    <location>
        <begin position="12"/>
        <end position="38"/>
    </location>
</feature>
<dbReference type="RefSeq" id="WP_094810854.1">
    <property type="nucleotide sequence ID" value="NZ_NEVU01000001.1"/>
</dbReference>
<evidence type="ECO:0000256" key="1">
    <source>
        <dbReference type="SAM" id="Phobius"/>
    </source>
</evidence>
<keyword evidence="1" id="KW-0812">Transmembrane</keyword>
<comment type="caution">
    <text evidence="2">The sequence shown here is derived from an EMBL/GenBank/DDBJ whole genome shotgun (WGS) entry which is preliminary data.</text>
</comment>
<evidence type="ECO:0000313" key="2">
    <source>
        <dbReference type="EMBL" id="OZI77882.1"/>
    </source>
</evidence>
<organism evidence="2 3">
    <name type="scientific">Bordetella genomosp. 12</name>
    <dbReference type="NCBI Taxonomy" id="463035"/>
    <lineage>
        <taxon>Bacteria</taxon>
        <taxon>Pseudomonadati</taxon>
        <taxon>Pseudomonadota</taxon>
        <taxon>Betaproteobacteria</taxon>
        <taxon>Burkholderiales</taxon>
        <taxon>Alcaligenaceae</taxon>
        <taxon>Bordetella</taxon>
    </lineage>
</organism>
<protein>
    <submittedName>
        <fullName evidence="2">Uncharacterized protein</fullName>
    </submittedName>
</protein>
<sequence length="356" mass="38270">MIPVAIPAIWFYLLPLLSLLALVCLAVWGLGLALSAGWRGALRRHPWRALALALPLLALVAYGADFALSVWRYQQGAARQEAARRLVLDAPRTVAGIAMPAGTRLQLMRPGQPETFIEAEFDQPVLVQGLAARRLARRVSARYDAHSYQEIGSDVLSMSVFGEGAQRVQGWSCDAGEAIEFEFHDGVPVFEQCTLAAGDSHALAVPGARLRASKGTVYIDGHVDPDRWVIRLQAGQSLRLAGMWLAEANLRLDETGALFAVSAGTLICPFALGPLQYPVGTQVQTLARGWQGRRPWLFTLAAGAHAAYAGHADVQGGESVAQAREGEVLSVAPSRELGVREWMKLGPDAALPACPD</sequence>
<name>A0A261VWL3_9BORD</name>
<proteinExistence type="predicted"/>
<keyword evidence="3" id="KW-1185">Reference proteome</keyword>
<feature type="transmembrane region" description="Helical" evidence="1">
    <location>
        <begin position="50"/>
        <end position="71"/>
    </location>
</feature>